<accession>A0A7C9F365</accession>
<comment type="caution">
    <text evidence="2">The sequence shown here is derived from an EMBL/GenBank/DDBJ whole genome shotgun (WGS) entry which is preliminary data.</text>
</comment>
<protein>
    <submittedName>
        <fullName evidence="2">Alpha/beta fold hydrolase</fullName>
    </submittedName>
</protein>
<keyword evidence="3" id="KW-1185">Reference proteome</keyword>
<dbReference type="EMBL" id="WHLY01000002">
    <property type="protein sequence ID" value="MPR33585.1"/>
    <property type="molecule type" value="Genomic_DNA"/>
</dbReference>
<evidence type="ECO:0000259" key="1">
    <source>
        <dbReference type="Pfam" id="PF12697"/>
    </source>
</evidence>
<dbReference type="InterPro" id="IPR029058">
    <property type="entry name" value="AB_hydrolase_fold"/>
</dbReference>
<gene>
    <name evidence="2" type="ORF">GBK04_09445</name>
</gene>
<proteinExistence type="predicted"/>
<dbReference type="InterPro" id="IPR000073">
    <property type="entry name" value="AB_hydrolase_1"/>
</dbReference>
<name>A0A7C9F365_9BACT</name>
<evidence type="ECO:0000313" key="3">
    <source>
        <dbReference type="Proteomes" id="UP000479293"/>
    </source>
</evidence>
<dbReference type="Pfam" id="PF12697">
    <property type="entry name" value="Abhydrolase_6"/>
    <property type="match status" value="1"/>
</dbReference>
<dbReference type="InterPro" id="IPR050266">
    <property type="entry name" value="AB_hydrolase_sf"/>
</dbReference>
<reference evidence="2 3" key="1">
    <citation type="submission" date="2019-10" db="EMBL/GenBank/DDBJ databases">
        <title>Draft Genome Sequence of Cytophagaceae sp. SJW1-29.</title>
        <authorList>
            <person name="Choi A."/>
        </authorList>
    </citation>
    <scope>NUCLEOTIDE SEQUENCE [LARGE SCALE GENOMIC DNA]</scope>
    <source>
        <strain evidence="2 3">SJW1-29</strain>
    </source>
</reference>
<sequence>MQLSYPADSTTTLSNDYPNEIAMTYRKTLVVLHGHGMDDSLWDEVVPLLNEDYTLIKPNISLLTACHTVEAYADELHRLLVASQISKCTLVGHSMGGYISLAFAEKYPDMLEGFGLFHSSALADDDAKKQQRNQLAQLLRTHGTEAFIRRTLPNLFGGRFKETSPEKVQRYIQQYSKLPSEALAVGMEAMRDRPDRTHILKKLPFPVLFIIGMEDQAVPFEKAMEQIGYPAKAYPLVLAEAGHLGMVERPDASARILRWYMERK</sequence>
<organism evidence="2 3">
    <name type="scientific">Salmonirosea aquatica</name>
    <dbReference type="NCBI Taxonomy" id="2654236"/>
    <lineage>
        <taxon>Bacteria</taxon>
        <taxon>Pseudomonadati</taxon>
        <taxon>Bacteroidota</taxon>
        <taxon>Cytophagia</taxon>
        <taxon>Cytophagales</taxon>
        <taxon>Spirosomataceae</taxon>
        <taxon>Salmonirosea</taxon>
    </lineage>
</organism>
<dbReference type="PANTHER" id="PTHR43798">
    <property type="entry name" value="MONOACYLGLYCEROL LIPASE"/>
    <property type="match status" value="1"/>
</dbReference>
<dbReference type="Proteomes" id="UP000479293">
    <property type="component" value="Unassembled WGS sequence"/>
</dbReference>
<feature type="domain" description="AB hydrolase-1" evidence="1">
    <location>
        <begin position="29"/>
        <end position="255"/>
    </location>
</feature>
<dbReference type="AlphaFoldDB" id="A0A7C9F365"/>
<dbReference type="GO" id="GO:0016787">
    <property type="term" value="F:hydrolase activity"/>
    <property type="evidence" value="ECO:0007669"/>
    <property type="project" value="UniProtKB-KW"/>
</dbReference>
<dbReference type="PRINTS" id="PR00111">
    <property type="entry name" value="ABHYDROLASE"/>
</dbReference>
<dbReference type="SUPFAM" id="SSF53474">
    <property type="entry name" value="alpha/beta-Hydrolases"/>
    <property type="match status" value="1"/>
</dbReference>
<keyword evidence="2" id="KW-0378">Hydrolase</keyword>
<evidence type="ECO:0000313" key="2">
    <source>
        <dbReference type="EMBL" id="MPR33585.1"/>
    </source>
</evidence>
<dbReference type="Gene3D" id="3.40.50.1820">
    <property type="entry name" value="alpha/beta hydrolase"/>
    <property type="match status" value="1"/>
</dbReference>